<dbReference type="InterPro" id="IPR000014">
    <property type="entry name" value="PAS"/>
</dbReference>
<name>A0A923H8Z4_9FLAO</name>
<dbReference type="SUPFAM" id="SSF55785">
    <property type="entry name" value="PYP-like sensor domain (PAS domain)"/>
    <property type="match status" value="1"/>
</dbReference>
<dbReference type="Pfam" id="PF08447">
    <property type="entry name" value="PAS_3"/>
    <property type="match status" value="1"/>
</dbReference>
<keyword evidence="1" id="KW-0805">Transcription regulation</keyword>
<accession>A0A923H8Z4</accession>
<dbReference type="PANTHER" id="PTHR44688:SF16">
    <property type="entry name" value="DNA-BINDING TRANSCRIPTIONAL ACTIVATOR DEVR_DOSR"/>
    <property type="match status" value="1"/>
</dbReference>
<organism evidence="6 7">
    <name type="scientific">Hyunsoonleella aquatilis</name>
    <dbReference type="NCBI Taxonomy" id="2762758"/>
    <lineage>
        <taxon>Bacteria</taxon>
        <taxon>Pseudomonadati</taxon>
        <taxon>Bacteroidota</taxon>
        <taxon>Flavobacteriia</taxon>
        <taxon>Flavobacteriales</taxon>
        <taxon>Flavobacteriaceae</taxon>
    </lineage>
</organism>
<dbReference type="Gene3D" id="1.10.10.10">
    <property type="entry name" value="Winged helix-like DNA-binding domain superfamily/Winged helix DNA-binding domain"/>
    <property type="match status" value="1"/>
</dbReference>
<dbReference type="PROSITE" id="PS50112">
    <property type="entry name" value="PAS"/>
    <property type="match status" value="1"/>
</dbReference>
<evidence type="ECO:0000256" key="1">
    <source>
        <dbReference type="ARBA" id="ARBA00023015"/>
    </source>
</evidence>
<gene>
    <name evidence="6" type="ORF">H7U19_10400</name>
</gene>
<evidence type="ECO:0000256" key="3">
    <source>
        <dbReference type="ARBA" id="ARBA00023163"/>
    </source>
</evidence>
<dbReference type="InterPro" id="IPR035965">
    <property type="entry name" value="PAS-like_dom_sf"/>
</dbReference>
<evidence type="ECO:0000259" key="5">
    <source>
        <dbReference type="PROSITE" id="PS50112"/>
    </source>
</evidence>
<dbReference type="GO" id="GO:0003677">
    <property type="term" value="F:DNA binding"/>
    <property type="evidence" value="ECO:0007669"/>
    <property type="project" value="UniProtKB-KW"/>
</dbReference>
<dbReference type="InterPro" id="IPR036388">
    <property type="entry name" value="WH-like_DNA-bd_sf"/>
</dbReference>
<dbReference type="Gene3D" id="3.30.450.20">
    <property type="entry name" value="PAS domain"/>
    <property type="match status" value="1"/>
</dbReference>
<feature type="domain" description="HTH luxR-type" evidence="4">
    <location>
        <begin position="177"/>
        <end position="242"/>
    </location>
</feature>
<dbReference type="InterPro" id="IPR000792">
    <property type="entry name" value="Tscrpt_reg_LuxR_C"/>
</dbReference>
<feature type="domain" description="PAS" evidence="5">
    <location>
        <begin position="58"/>
        <end position="95"/>
    </location>
</feature>
<dbReference type="Proteomes" id="UP000656244">
    <property type="component" value="Unassembled WGS sequence"/>
</dbReference>
<dbReference type="InterPro" id="IPR013655">
    <property type="entry name" value="PAS_fold_3"/>
</dbReference>
<evidence type="ECO:0000256" key="2">
    <source>
        <dbReference type="ARBA" id="ARBA00023125"/>
    </source>
</evidence>
<dbReference type="PROSITE" id="PS50043">
    <property type="entry name" value="HTH_LUXR_2"/>
    <property type="match status" value="1"/>
</dbReference>
<comment type="caution">
    <text evidence="6">The sequence shown here is derived from an EMBL/GenBank/DDBJ whole genome shotgun (WGS) entry which is preliminary data.</text>
</comment>
<sequence length="244" mass="28390">MAKPNKDFIKETNSELNGAPHPPTDFSSINNFPLNLKQCLYVVDWQDGKISFCKNTKRVLGYNNKEFNLETLLNIAHPEDLEHIRRITQAVVNHLTKSTHLDLQCSTFNITYRFRKKDNTYVKILRQSSIFERTELGQMKSNLSILTDISFFDKSDSIKWELDIPGMNPADFKKEIYNEYLGFFTNREIEIIKLIADGFNTKSMAKQLFISTHTVYSHRKNILKKSNCHNSKELIEFCLKIGVL</sequence>
<dbReference type="PANTHER" id="PTHR44688">
    <property type="entry name" value="DNA-BINDING TRANSCRIPTIONAL ACTIVATOR DEVR_DOSR"/>
    <property type="match status" value="1"/>
</dbReference>
<dbReference type="GO" id="GO:0006355">
    <property type="term" value="P:regulation of DNA-templated transcription"/>
    <property type="evidence" value="ECO:0007669"/>
    <property type="project" value="InterPro"/>
</dbReference>
<dbReference type="EMBL" id="JACNMF010000003">
    <property type="protein sequence ID" value="MBC3758815.1"/>
    <property type="molecule type" value="Genomic_DNA"/>
</dbReference>
<protein>
    <submittedName>
        <fullName evidence="6">PAS domain-containing protein</fullName>
    </submittedName>
</protein>
<keyword evidence="3" id="KW-0804">Transcription</keyword>
<dbReference type="AlphaFoldDB" id="A0A923H8Z4"/>
<dbReference type="Pfam" id="PF00196">
    <property type="entry name" value="GerE"/>
    <property type="match status" value="1"/>
</dbReference>
<evidence type="ECO:0000313" key="6">
    <source>
        <dbReference type="EMBL" id="MBC3758815.1"/>
    </source>
</evidence>
<reference evidence="6" key="1">
    <citation type="submission" date="2020-08" db="EMBL/GenBank/DDBJ databases">
        <title>Hyunsoonleella sp. strain SJ7 genome sequencing and assembly.</title>
        <authorList>
            <person name="Kim I."/>
        </authorList>
    </citation>
    <scope>NUCLEOTIDE SEQUENCE</scope>
    <source>
        <strain evidence="6">SJ7</strain>
    </source>
</reference>
<dbReference type="SUPFAM" id="SSF46894">
    <property type="entry name" value="C-terminal effector domain of the bipartite response regulators"/>
    <property type="match status" value="1"/>
</dbReference>
<dbReference type="PRINTS" id="PR00038">
    <property type="entry name" value="HTHLUXR"/>
</dbReference>
<dbReference type="InterPro" id="IPR016032">
    <property type="entry name" value="Sig_transdc_resp-reg_C-effctor"/>
</dbReference>
<keyword evidence="7" id="KW-1185">Reference proteome</keyword>
<proteinExistence type="predicted"/>
<dbReference type="RefSeq" id="WP_186562060.1">
    <property type="nucleotide sequence ID" value="NZ_JACNMF010000003.1"/>
</dbReference>
<dbReference type="CDD" id="cd06170">
    <property type="entry name" value="LuxR_C_like"/>
    <property type="match status" value="1"/>
</dbReference>
<dbReference type="SMART" id="SM00421">
    <property type="entry name" value="HTH_LUXR"/>
    <property type="match status" value="1"/>
</dbReference>
<dbReference type="CDD" id="cd00130">
    <property type="entry name" value="PAS"/>
    <property type="match status" value="1"/>
</dbReference>
<evidence type="ECO:0000259" key="4">
    <source>
        <dbReference type="PROSITE" id="PS50043"/>
    </source>
</evidence>
<evidence type="ECO:0000313" key="7">
    <source>
        <dbReference type="Proteomes" id="UP000656244"/>
    </source>
</evidence>
<keyword evidence="2" id="KW-0238">DNA-binding</keyword>